<feature type="compositionally biased region" description="Low complexity" evidence="4">
    <location>
        <begin position="410"/>
        <end position="423"/>
    </location>
</feature>
<feature type="compositionally biased region" description="Polar residues" evidence="4">
    <location>
        <begin position="501"/>
        <end position="510"/>
    </location>
</feature>
<dbReference type="GO" id="GO:0006325">
    <property type="term" value="P:chromatin organization"/>
    <property type="evidence" value="ECO:0007669"/>
    <property type="project" value="UniProtKB-KW"/>
</dbReference>
<feature type="compositionally biased region" description="Low complexity" evidence="4">
    <location>
        <begin position="371"/>
        <end position="381"/>
    </location>
</feature>
<evidence type="ECO:0000256" key="4">
    <source>
        <dbReference type="SAM" id="MobiDB-lite"/>
    </source>
</evidence>
<feature type="compositionally biased region" description="Basic and acidic residues" evidence="4">
    <location>
        <begin position="139"/>
        <end position="238"/>
    </location>
</feature>
<dbReference type="SMART" id="SM00456">
    <property type="entry name" value="WW"/>
    <property type="match status" value="1"/>
</dbReference>
<reference evidence="6 7" key="1">
    <citation type="submission" date="2020-11" db="EMBL/GenBank/DDBJ databases">
        <authorList>
            <person name="Wallbank WR R."/>
            <person name="Pardo Diaz C."/>
            <person name="Kozak K."/>
            <person name="Martin S."/>
            <person name="Jiggins C."/>
            <person name="Moest M."/>
            <person name="Warren A I."/>
            <person name="Generalovic N T."/>
            <person name="Byers J.R.P. K."/>
            <person name="Montejo-Kovacevich G."/>
            <person name="Yen C E."/>
        </authorList>
    </citation>
    <scope>NUCLEOTIDE SEQUENCE [LARGE SCALE GENOMIC DNA]</scope>
</reference>
<dbReference type="InterPro" id="IPR038867">
    <property type="entry name" value="WAC"/>
</dbReference>
<dbReference type="GO" id="GO:1904263">
    <property type="term" value="P:positive regulation of TORC1 signaling"/>
    <property type="evidence" value="ECO:0007669"/>
    <property type="project" value="TreeGrafter"/>
</dbReference>
<proteinExistence type="predicted"/>
<feature type="compositionally biased region" description="Low complexity" evidence="4">
    <location>
        <begin position="531"/>
        <end position="541"/>
    </location>
</feature>
<comment type="subcellular location">
    <subcellularLocation>
        <location evidence="1">Nucleus</location>
    </subcellularLocation>
</comment>
<feature type="compositionally biased region" description="Polar residues" evidence="4">
    <location>
        <begin position="590"/>
        <end position="601"/>
    </location>
</feature>
<feature type="compositionally biased region" description="Low complexity" evidence="4">
    <location>
        <begin position="481"/>
        <end position="500"/>
    </location>
</feature>
<dbReference type="PANTHER" id="PTHR15911:SF6">
    <property type="entry name" value="WW DOMAIN-CONTAINING ADAPTER PROTEIN WITH COILED-COIL"/>
    <property type="match status" value="1"/>
</dbReference>
<dbReference type="SUPFAM" id="SSF51045">
    <property type="entry name" value="WW domain"/>
    <property type="match status" value="1"/>
</dbReference>
<feature type="compositionally biased region" description="Basic and acidic residues" evidence="4">
    <location>
        <begin position="88"/>
        <end position="131"/>
    </location>
</feature>
<protein>
    <recommendedName>
        <fullName evidence="5">WW domain-containing protein</fullName>
    </recommendedName>
</protein>
<feature type="compositionally biased region" description="Low complexity" evidence="4">
    <location>
        <begin position="69"/>
        <end position="83"/>
    </location>
</feature>
<dbReference type="InterPro" id="IPR036020">
    <property type="entry name" value="WW_dom_sf"/>
</dbReference>
<feature type="domain" description="WW" evidence="5">
    <location>
        <begin position="236"/>
        <end position="263"/>
    </location>
</feature>
<accession>A0A7R8V116</accession>
<dbReference type="Proteomes" id="UP000594454">
    <property type="component" value="Chromosome 5"/>
</dbReference>
<dbReference type="CDD" id="cd00201">
    <property type="entry name" value="WW"/>
    <property type="match status" value="1"/>
</dbReference>
<feature type="region of interest" description="Disordered" evidence="4">
    <location>
        <begin position="459"/>
        <end position="512"/>
    </location>
</feature>
<feature type="compositionally biased region" description="Low complexity" evidence="4">
    <location>
        <begin position="577"/>
        <end position="589"/>
    </location>
</feature>
<evidence type="ECO:0000256" key="3">
    <source>
        <dbReference type="ARBA" id="ARBA00023242"/>
    </source>
</evidence>
<keyword evidence="7" id="KW-1185">Reference proteome</keyword>
<keyword evidence="2" id="KW-0156">Chromatin regulator</keyword>
<feature type="compositionally biased region" description="Low complexity" evidence="4">
    <location>
        <begin position="459"/>
        <end position="473"/>
    </location>
</feature>
<name>A0A7R8V116_HERIL</name>
<sequence length="807" mass="88317">MVMHARKPQRMNDGYFEKHQAHPYQSSKYSSKRDYERDTSSRSSTNYGRDRGGDNSPSTGGGGGGAGTGSSLNNGNSSYRSNSPDLDSPPRHDIRDRDRDRDRFSYTQKMRERDRDVYKKDKYLDKRDSRRGGGSSGTNERDSEHRTNHDRLDRRTKLCSSSDKRSGSDDRDRDRDLRDSKRDRSDRGGGGSDRDRERDRDRDRDRDRNDRDRDRDRDRGGGGSDRSDRVTRIGDWSEHVSSSGKMYYYNCKTEVSQWEKPKEWIEKERTLSKDQHRDYRDKDRDRDREDRFSRSSATYAKHSSSRSGSRLRWPYETDIGPLSHRRRHEDNPDMDISPGDSTPTSETSHSLSSTPTTQINDITVQPASGNTSSTAPSVPPTATAPVLLANALPRLSSHPTAPTNSQMHFSTTSSSVGGSGSVSNATATATCLSSVQGSNNCHRKLDSVIHGNVPIPTGTSPSSIVSSSASASGNQLYHHPAQQQSQSAPTSASTCAAGTTNDLHLNSNAPDQADITPQKALQTINNALLRQQQQQPTLQSQAHPHHTGGVPNSPLGVTTIAGANLSSNVVAPTMVGSSHNSSESANHSNVGSNSIRDNPMNSPLYNLTHMHAMSPLNQNKNSVGSNAANPYTCNTPFGLKTVDSGNCSGQATSLGNSGVGGSEGPPTPTQELDISGISADQRKLEGTSSASLSSLQSCVSSGQGSRSQGPDLSPKLAKYFRADLITHVTNWPAEILEKQAQACSEATHIYGDLHCTKVSAELKCARSLVRMTEITATLQEQKRMYLRQQIRRLEALKSQNSFMSDDL</sequence>
<keyword evidence="3" id="KW-0539">Nucleus</keyword>
<feature type="region of interest" description="Disordered" evidence="4">
    <location>
        <begin position="395"/>
        <end position="423"/>
    </location>
</feature>
<evidence type="ECO:0000313" key="7">
    <source>
        <dbReference type="Proteomes" id="UP000594454"/>
    </source>
</evidence>
<dbReference type="GO" id="GO:0000993">
    <property type="term" value="F:RNA polymerase II complex binding"/>
    <property type="evidence" value="ECO:0007669"/>
    <property type="project" value="TreeGrafter"/>
</dbReference>
<feature type="region of interest" description="Disordered" evidence="4">
    <location>
        <begin position="572"/>
        <end position="601"/>
    </location>
</feature>
<dbReference type="Gene3D" id="2.20.70.10">
    <property type="match status" value="1"/>
</dbReference>
<feature type="compositionally biased region" description="Polar residues" evidence="4">
    <location>
        <begin position="339"/>
        <end position="370"/>
    </location>
</feature>
<dbReference type="PROSITE" id="PS50020">
    <property type="entry name" value="WW_DOMAIN_2"/>
    <property type="match status" value="1"/>
</dbReference>
<dbReference type="GO" id="GO:0003682">
    <property type="term" value="F:chromatin binding"/>
    <property type="evidence" value="ECO:0007669"/>
    <property type="project" value="TreeGrafter"/>
</dbReference>
<feature type="compositionally biased region" description="Basic and acidic residues" evidence="4">
    <location>
        <begin position="259"/>
        <end position="293"/>
    </location>
</feature>
<dbReference type="PROSITE" id="PS01159">
    <property type="entry name" value="WW_DOMAIN_1"/>
    <property type="match status" value="1"/>
</dbReference>
<evidence type="ECO:0000313" key="6">
    <source>
        <dbReference type="EMBL" id="CAD7090728.1"/>
    </source>
</evidence>
<dbReference type="OrthoDB" id="10072039at2759"/>
<feature type="region of interest" description="Disordered" evidence="4">
    <location>
        <begin position="653"/>
        <end position="673"/>
    </location>
</feature>
<dbReference type="GO" id="GO:0010506">
    <property type="term" value="P:regulation of autophagy"/>
    <property type="evidence" value="ECO:0007669"/>
    <property type="project" value="TreeGrafter"/>
</dbReference>
<dbReference type="Pfam" id="PF00397">
    <property type="entry name" value="WW"/>
    <property type="match status" value="1"/>
</dbReference>
<dbReference type="GO" id="GO:0005634">
    <property type="term" value="C:nucleus"/>
    <property type="evidence" value="ECO:0007669"/>
    <property type="project" value="UniProtKB-SubCell"/>
</dbReference>
<feature type="region of interest" description="Disordered" evidence="4">
    <location>
        <begin position="531"/>
        <end position="555"/>
    </location>
</feature>
<feature type="compositionally biased region" description="Gly residues" evidence="4">
    <location>
        <begin position="59"/>
        <end position="68"/>
    </location>
</feature>
<dbReference type="AlphaFoldDB" id="A0A7R8V116"/>
<feature type="region of interest" description="Disordered" evidence="4">
    <location>
        <begin position="259"/>
        <end position="381"/>
    </location>
</feature>
<feature type="region of interest" description="Disordered" evidence="4">
    <location>
        <begin position="1"/>
        <end position="245"/>
    </location>
</feature>
<dbReference type="EMBL" id="LR899013">
    <property type="protein sequence ID" value="CAD7090728.1"/>
    <property type="molecule type" value="Genomic_DNA"/>
</dbReference>
<feature type="compositionally biased region" description="Polar residues" evidence="4">
    <location>
        <begin position="295"/>
        <end position="308"/>
    </location>
</feature>
<dbReference type="InterPro" id="IPR001202">
    <property type="entry name" value="WW_dom"/>
</dbReference>
<evidence type="ECO:0000259" key="5">
    <source>
        <dbReference type="PROSITE" id="PS50020"/>
    </source>
</evidence>
<evidence type="ECO:0000256" key="2">
    <source>
        <dbReference type="ARBA" id="ARBA00022853"/>
    </source>
</evidence>
<feature type="compositionally biased region" description="Basic and acidic residues" evidence="4">
    <location>
        <begin position="31"/>
        <end position="40"/>
    </location>
</feature>
<organism evidence="6 7">
    <name type="scientific">Hermetia illucens</name>
    <name type="common">Black soldier fly</name>
    <dbReference type="NCBI Taxonomy" id="343691"/>
    <lineage>
        <taxon>Eukaryota</taxon>
        <taxon>Metazoa</taxon>
        <taxon>Ecdysozoa</taxon>
        <taxon>Arthropoda</taxon>
        <taxon>Hexapoda</taxon>
        <taxon>Insecta</taxon>
        <taxon>Pterygota</taxon>
        <taxon>Neoptera</taxon>
        <taxon>Endopterygota</taxon>
        <taxon>Diptera</taxon>
        <taxon>Brachycera</taxon>
        <taxon>Stratiomyomorpha</taxon>
        <taxon>Stratiomyidae</taxon>
        <taxon>Hermetiinae</taxon>
        <taxon>Hermetia</taxon>
    </lineage>
</organism>
<dbReference type="InParanoid" id="A0A7R8V116"/>
<feature type="compositionally biased region" description="Polar residues" evidence="4">
    <location>
        <begin position="397"/>
        <end position="409"/>
    </location>
</feature>
<gene>
    <name evidence="6" type="ORF">HERILL_LOCUS13194</name>
</gene>
<dbReference type="PANTHER" id="PTHR15911">
    <property type="entry name" value="WW DOMAIN-CONTAINING ADAPTER PROTEIN WITH COILED-COIL"/>
    <property type="match status" value="1"/>
</dbReference>
<evidence type="ECO:0000256" key="1">
    <source>
        <dbReference type="ARBA" id="ARBA00004123"/>
    </source>
</evidence>
<dbReference type="FunCoup" id="A0A7R8V116">
    <property type="interactions" value="2809"/>
</dbReference>